<dbReference type="GO" id="GO:0016301">
    <property type="term" value="F:kinase activity"/>
    <property type="evidence" value="ECO:0007669"/>
    <property type="project" value="UniProtKB-KW"/>
</dbReference>
<feature type="transmembrane region" description="Helical" evidence="1">
    <location>
        <begin position="445"/>
        <end position="463"/>
    </location>
</feature>
<keyword evidence="1" id="KW-1133">Transmembrane helix</keyword>
<evidence type="ECO:0000313" key="2">
    <source>
        <dbReference type="EMBL" id="RJP19841.1"/>
    </source>
</evidence>
<protein>
    <submittedName>
        <fullName evidence="2">Cytidylate kinase-like family protein</fullName>
    </submittedName>
</protein>
<evidence type="ECO:0000313" key="3">
    <source>
        <dbReference type="Proteomes" id="UP000265882"/>
    </source>
</evidence>
<evidence type="ECO:0000256" key="1">
    <source>
        <dbReference type="SAM" id="Phobius"/>
    </source>
</evidence>
<reference evidence="2 3" key="1">
    <citation type="journal article" date="2017" name="ISME J.">
        <title>Energy and carbon metabolisms in a deep terrestrial subsurface fluid microbial community.</title>
        <authorList>
            <person name="Momper L."/>
            <person name="Jungbluth S.P."/>
            <person name="Lee M.D."/>
            <person name="Amend J.P."/>
        </authorList>
    </citation>
    <scope>NUCLEOTIDE SEQUENCE [LARGE SCALE GENOMIC DNA]</scope>
    <source>
        <strain evidence="2">SURF_5</strain>
    </source>
</reference>
<name>A0A3A4NW84_ABYX5</name>
<organism evidence="2 3">
    <name type="scientific">Abyssobacteria bacterium (strain SURF_5)</name>
    <dbReference type="NCBI Taxonomy" id="2093360"/>
    <lineage>
        <taxon>Bacteria</taxon>
        <taxon>Pseudomonadati</taxon>
        <taxon>Candidatus Hydrogenedentota</taxon>
        <taxon>Candidatus Abyssobacteria</taxon>
    </lineage>
</organism>
<proteinExistence type="predicted"/>
<dbReference type="Gene3D" id="3.40.50.300">
    <property type="entry name" value="P-loop containing nucleotide triphosphate hydrolases"/>
    <property type="match status" value="1"/>
</dbReference>
<dbReference type="Proteomes" id="UP000265882">
    <property type="component" value="Unassembled WGS sequence"/>
</dbReference>
<dbReference type="InterPro" id="IPR027417">
    <property type="entry name" value="P-loop_NTPase"/>
</dbReference>
<dbReference type="EMBL" id="QZKU01000084">
    <property type="protein sequence ID" value="RJP19841.1"/>
    <property type="molecule type" value="Genomic_DNA"/>
</dbReference>
<feature type="transmembrane region" description="Helical" evidence="1">
    <location>
        <begin position="483"/>
        <end position="508"/>
    </location>
</feature>
<dbReference type="AlphaFoldDB" id="A0A3A4NW84"/>
<keyword evidence="2" id="KW-0808">Transferase</keyword>
<keyword evidence="1" id="KW-0812">Transmembrane</keyword>
<comment type="caution">
    <text evidence="2">The sequence shown here is derived from an EMBL/GenBank/DDBJ whole genome shotgun (WGS) entry which is preliminary data.</text>
</comment>
<accession>A0A3A4NW84</accession>
<sequence length="514" mass="58018">MALPIIFISSESRTARRKLADDLARKLGCKCLCREDLIDDATRAGIPVGKLEVAMVKSPAMSEKLARQKERYLAFITATLCELAQKECFVYHGRAGHLLLPNIPHMLRVRLVVPHETRVLEAMEELRLSRERAVEYVKNVDEDIERWIRYFYGVRRDEPGQYDIVINLENMSLANASAMLCSIAELPDFRPTPASLKTMENRTLEACARKCLAMDPLTADADLRVRADDGVVTVTYMPRQPGVADVIPQVLEKLEKCRQVMCTMASTNILWIQERFEPQCETLNQLNQIAKRWDAAIELVRFTVPSDVENLFVSSKAGEKPETEAVAAGSFERLTQEYNGGIEDDVEDPKRDEGGIQDTIQELVNLGRSGGASTISGNFHSLLSRVRKDVKYSLIVVGDLFLSKPAETRSRLRRELSGYLGDRLNIPIINSEELQQKYLVGKKQVFKLGAYGAIVFLMYLAVFQFQEPILSFLSASDRIQDRILRMAAILIVIPVVAYIYGTFASLLLKFLKFE</sequence>
<keyword evidence="2" id="KW-0418">Kinase</keyword>
<dbReference type="Pfam" id="PF13189">
    <property type="entry name" value="Cytidylate_kin2"/>
    <property type="match status" value="1"/>
</dbReference>
<keyword evidence="1" id="KW-0472">Membrane</keyword>
<gene>
    <name evidence="2" type="ORF">C4520_12190</name>
</gene>